<dbReference type="PANTHER" id="PTHR30483">
    <property type="entry name" value="LEUCINE-SPECIFIC-BINDING PROTEIN"/>
    <property type="match status" value="1"/>
</dbReference>
<dbReference type="InterPro" id="IPR051010">
    <property type="entry name" value="BCAA_transport"/>
</dbReference>
<dbReference type="AlphaFoldDB" id="A0A433HIY6"/>
<evidence type="ECO:0000256" key="4">
    <source>
        <dbReference type="ARBA" id="ARBA00022970"/>
    </source>
</evidence>
<name>A0A433HIY6_9BACI</name>
<dbReference type="GO" id="GO:0006865">
    <property type="term" value="P:amino acid transport"/>
    <property type="evidence" value="ECO:0007669"/>
    <property type="project" value="UniProtKB-KW"/>
</dbReference>
<feature type="signal peptide" evidence="5">
    <location>
        <begin position="1"/>
        <end position="25"/>
    </location>
</feature>
<dbReference type="PRINTS" id="PR00337">
    <property type="entry name" value="LEUILEVALBP"/>
</dbReference>
<evidence type="ECO:0000313" key="8">
    <source>
        <dbReference type="Proteomes" id="UP000267430"/>
    </source>
</evidence>
<dbReference type="PANTHER" id="PTHR30483:SF6">
    <property type="entry name" value="PERIPLASMIC BINDING PROTEIN OF ABC TRANSPORTER FOR NATURAL AMINO ACIDS"/>
    <property type="match status" value="1"/>
</dbReference>
<comment type="caution">
    <text evidence="7">The sequence shown here is derived from an EMBL/GenBank/DDBJ whole genome shotgun (WGS) entry which is preliminary data.</text>
</comment>
<dbReference type="OrthoDB" id="9783240at2"/>
<keyword evidence="8" id="KW-1185">Reference proteome</keyword>
<protein>
    <recommendedName>
        <fullName evidence="6">Leucine-binding protein domain-containing protein</fullName>
    </recommendedName>
</protein>
<organism evidence="7 8">
    <name type="scientific">Peribacillus cavernae</name>
    <dbReference type="NCBI Taxonomy" id="1674310"/>
    <lineage>
        <taxon>Bacteria</taxon>
        <taxon>Bacillati</taxon>
        <taxon>Bacillota</taxon>
        <taxon>Bacilli</taxon>
        <taxon>Bacillales</taxon>
        <taxon>Bacillaceae</taxon>
        <taxon>Peribacillus</taxon>
    </lineage>
</organism>
<dbReference type="SUPFAM" id="SSF53822">
    <property type="entry name" value="Periplasmic binding protein-like I"/>
    <property type="match status" value="1"/>
</dbReference>
<dbReference type="PROSITE" id="PS51257">
    <property type="entry name" value="PROKAR_LIPOPROTEIN"/>
    <property type="match status" value="1"/>
</dbReference>
<reference evidence="7 8" key="1">
    <citation type="submission" date="2018-12" db="EMBL/GenBank/DDBJ databases">
        <title>Bacillus chawlae sp. nov., Bacillus glennii sp. nov., and Bacillus saganii sp. nov. Isolated from the Vehicle Assembly Building at Kennedy Space Center where the Viking Spacecraft were Assembled.</title>
        <authorList>
            <person name="Seuylemezian A."/>
            <person name="Vaishampayan P."/>
        </authorList>
    </citation>
    <scope>NUCLEOTIDE SEQUENCE [LARGE SCALE GENOMIC DNA]</scope>
    <source>
        <strain evidence="7 8">L5</strain>
    </source>
</reference>
<dbReference type="InterPro" id="IPR028081">
    <property type="entry name" value="Leu-bd"/>
</dbReference>
<evidence type="ECO:0000313" key="7">
    <source>
        <dbReference type="EMBL" id="RUQ28195.1"/>
    </source>
</evidence>
<sequence>MKSSYKLFALLFCGLLILGGCGKSAGVQGSSDDTIKIGVSAVRTGGSAEGGENIYQGVKIATDIINEQDGINGRKIELVARDDEGDPSKGINIIREFAQKEETIAGIGGYLSTVMLAQTPIIKSEELPFVVATSNVPASVEKGLPWTFGVRMNANITAEYALDFIERNFKTNKIAILHEDGGYGTGAADAMKKALKENGLKPVAIEHFSLDDQDMTAQVSRARKSGAEAVYLFGIGASNGYVLTSMDKIGWKVPVIGEMGMIQTSVPEIAGAAAEGTYVIQTANYNGSQERKMAQEFLDRAKKQFGKVPTMAAPSAQGFDGAMLLFKAIEKIELTGDIKKDRMALKEVLSNEKLSYEGVIKDYEQAFTPDNHDTIDKSSYVMNMWKEGVLVRSEKQ</sequence>
<evidence type="ECO:0000256" key="3">
    <source>
        <dbReference type="ARBA" id="ARBA00022729"/>
    </source>
</evidence>
<evidence type="ECO:0000256" key="2">
    <source>
        <dbReference type="ARBA" id="ARBA00022448"/>
    </source>
</evidence>
<dbReference type="RefSeq" id="WP_126865302.1">
    <property type="nucleotide sequence ID" value="NZ_JAUSTX010000002.1"/>
</dbReference>
<dbReference type="Proteomes" id="UP000267430">
    <property type="component" value="Unassembled WGS sequence"/>
</dbReference>
<evidence type="ECO:0000256" key="1">
    <source>
        <dbReference type="ARBA" id="ARBA00010062"/>
    </source>
</evidence>
<proteinExistence type="inferred from homology"/>
<evidence type="ECO:0000259" key="6">
    <source>
        <dbReference type="Pfam" id="PF13458"/>
    </source>
</evidence>
<keyword evidence="4" id="KW-0029">Amino-acid transport</keyword>
<gene>
    <name evidence="7" type="ORF">ELQ35_13225</name>
</gene>
<dbReference type="InterPro" id="IPR000709">
    <property type="entry name" value="Leu_Ile_Val-bd"/>
</dbReference>
<dbReference type="Pfam" id="PF13458">
    <property type="entry name" value="Peripla_BP_6"/>
    <property type="match status" value="1"/>
</dbReference>
<dbReference type="Gene3D" id="3.40.50.2300">
    <property type="match status" value="2"/>
</dbReference>
<dbReference type="EMBL" id="RYZZ01000017">
    <property type="protein sequence ID" value="RUQ28195.1"/>
    <property type="molecule type" value="Genomic_DNA"/>
</dbReference>
<keyword evidence="2" id="KW-0813">Transport</keyword>
<dbReference type="InterPro" id="IPR028082">
    <property type="entry name" value="Peripla_BP_I"/>
</dbReference>
<accession>A0A433HIY6</accession>
<feature type="domain" description="Leucine-binding protein" evidence="6">
    <location>
        <begin position="34"/>
        <end position="374"/>
    </location>
</feature>
<evidence type="ECO:0000256" key="5">
    <source>
        <dbReference type="SAM" id="SignalP"/>
    </source>
</evidence>
<feature type="chain" id="PRO_5018998098" description="Leucine-binding protein domain-containing protein" evidence="5">
    <location>
        <begin position="26"/>
        <end position="396"/>
    </location>
</feature>
<keyword evidence="3 5" id="KW-0732">Signal</keyword>
<comment type="similarity">
    <text evidence="1">Belongs to the leucine-binding protein family.</text>
</comment>